<protein>
    <recommendedName>
        <fullName evidence="2">Ubiquitin-like domain-containing protein</fullName>
    </recommendedName>
</protein>
<name>A0A1E3PNS5_9ASCO</name>
<sequence length="538" mass="59765">MGSGNESLKSFNFDSMEYDQNEAVNAHTTITVTPILESESTSISETNNSIGPQDLTSDTIDSYPKKIAAAFPEALESKAPKKEHTELIILGEKLLSDSDSGSSSDSDSEDDFFSWSKISTSKPALSAVKKQINNPIVSLKTESINERNPEERTASPLDLFDVSDSETDSGDESSENLVAGKSKSASRAPERERIRISVTPPPAIPHTKTKTSDVPIIESDPSALKRRKLNVGNDGKLAGKVVSEYQIHSVGPQSPRQPTVDRQRSVSASLTAANSAEPEDVFECEVKVISQIDGFKDIQPIIFQVYSTCSAGEIRRRFLDYLEALKGAPQFKGNSKIDFNSVILVYGDSRVYDRKKLYKIGEGVLSRENCRIHVTATREEVFKKIKELEVEFLLKNRKIMEDNDVDEEVNIGKTIVTRASSDAIDTSEVRDDVDEDIICEEARISESIVEREPNKSARIDEDDHAFAINMKGKDGIEVKVKVRPTSVIKNLAKYYLKQRNLSPSTKIELQFEGETLDFASLVQSTELEEDFTIDIYLK</sequence>
<dbReference type="InterPro" id="IPR022617">
    <property type="entry name" value="Rad60/SUMO-like_dom"/>
</dbReference>
<proteinExistence type="predicted"/>
<dbReference type="PROSITE" id="PS50053">
    <property type="entry name" value="UBIQUITIN_2"/>
    <property type="match status" value="1"/>
</dbReference>
<feature type="compositionally biased region" description="Basic and acidic residues" evidence="1">
    <location>
        <begin position="143"/>
        <end position="153"/>
    </location>
</feature>
<dbReference type="InterPro" id="IPR000626">
    <property type="entry name" value="Ubiquitin-like_dom"/>
</dbReference>
<dbReference type="AlphaFoldDB" id="A0A1E3PNS5"/>
<dbReference type="EMBL" id="KV454407">
    <property type="protein sequence ID" value="ODQ67076.1"/>
    <property type="molecule type" value="Genomic_DNA"/>
</dbReference>
<keyword evidence="4" id="KW-1185">Reference proteome</keyword>
<evidence type="ECO:0000313" key="4">
    <source>
        <dbReference type="Proteomes" id="UP000095009"/>
    </source>
</evidence>
<feature type="domain" description="Ubiquitin-like" evidence="2">
    <location>
        <begin position="466"/>
        <end position="538"/>
    </location>
</feature>
<dbReference type="CDD" id="cd17080">
    <property type="entry name" value="Ubl_SLD2_Esc2_like"/>
    <property type="match status" value="1"/>
</dbReference>
<dbReference type="Gene3D" id="3.10.20.90">
    <property type="entry name" value="Phosphatidylinositol 3-kinase Catalytic Subunit, Chain A, domain 1"/>
    <property type="match status" value="1"/>
</dbReference>
<evidence type="ECO:0000259" key="2">
    <source>
        <dbReference type="PROSITE" id="PS50053"/>
    </source>
</evidence>
<evidence type="ECO:0000256" key="1">
    <source>
        <dbReference type="SAM" id="MobiDB-lite"/>
    </source>
</evidence>
<dbReference type="Proteomes" id="UP000095009">
    <property type="component" value="Unassembled WGS sequence"/>
</dbReference>
<evidence type="ECO:0000313" key="3">
    <source>
        <dbReference type="EMBL" id="ODQ67076.1"/>
    </source>
</evidence>
<dbReference type="Pfam" id="PF11976">
    <property type="entry name" value="Rad60-SLD"/>
    <property type="match status" value="1"/>
</dbReference>
<reference evidence="3 4" key="1">
    <citation type="journal article" date="2016" name="Proc. Natl. Acad. Sci. U.S.A.">
        <title>Comparative genomics of biotechnologically important yeasts.</title>
        <authorList>
            <person name="Riley R."/>
            <person name="Haridas S."/>
            <person name="Wolfe K.H."/>
            <person name="Lopes M.R."/>
            <person name="Hittinger C.T."/>
            <person name="Goeker M."/>
            <person name="Salamov A.A."/>
            <person name="Wisecaver J.H."/>
            <person name="Long T.M."/>
            <person name="Calvey C.H."/>
            <person name="Aerts A.L."/>
            <person name="Barry K.W."/>
            <person name="Choi C."/>
            <person name="Clum A."/>
            <person name="Coughlan A.Y."/>
            <person name="Deshpande S."/>
            <person name="Douglass A.P."/>
            <person name="Hanson S.J."/>
            <person name="Klenk H.-P."/>
            <person name="LaButti K.M."/>
            <person name="Lapidus A."/>
            <person name="Lindquist E.A."/>
            <person name="Lipzen A.M."/>
            <person name="Meier-Kolthoff J.P."/>
            <person name="Ohm R.A."/>
            <person name="Otillar R.P."/>
            <person name="Pangilinan J.L."/>
            <person name="Peng Y."/>
            <person name="Rokas A."/>
            <person name="Rosa C.A."/>
            <person name="Scheuner C."/>
            <person name="Sibirny A.A."/>
            <person name="Slot J.C."/>
            <person name="Stielow J.B."/>
            <person name="Sun H."/>
            <person name="Kurtzman C.P."/>
            <person name="Blackwell M."/>
            <person name="Grigoriev I.V."/>
            <person name="Jeffries T.W."/>
        </authorList>
    </citation>
    <scope>NUCLEOTIDE SEQUENCE [LARGE SCALE GENOMIC DNA]</scope>
    <source>
        <strain evidence="3 4">DSM 6958</strain>
    </source>
</reference>
<accession>A0A1E3PNS5</accession>
<dbReference type="SUPFAM" id="SSF54236">
    <property type="entry name" value="Ubiquitin-like"/>
    <property type="match status" value="1"/>
</dbReference>
<organism evidence="3 4">
    <name type="scientific">Nadsonia fulvescens var. elongata DSM 6958</name>
    <dbReference type="NCBI Taxonomy" id="857566"/>
    <lineage>
        <taxon>Eukaryota</taxon>
        <taxon>Fungi</taxon>
        <taxon>Dikarya</taxon>
        <taxon>Ascomycota</taxon>
        <taxon>Saccharomycotina</taxon>
        <taxon>Dipodascomycetes</taxon>
        <taxon>Dipodascales</taxon>
        <taxon>Dipodascales incertae sedis</taxon>
        <taxon>Nadsonia</taxon>
    </lineage>
</organism>
<dbReference type="OrthoDB" id="3365399at2759"/>
<dbReference type="InterPro" id="IPR029071">
    <property type="entry name" value="Ubiquitin-like_domsf"/>
</dbReference>
<dbReference type="STRING" id="857566.A0A1E3PNS5"/>
<feature type="compositionally biased region" description="Acidic residues" evidence="1">
    <location>
        <begin position="161"/>
        <end position="174"/>
    </location>
</feature>
<feature type="region of interest" description="Disordered" evidence="1">
    <location>
        <begin position="141"/>
        <end position="193"/>
    </location>
</feature>
<gene>
    <name evidence="3" type="ORF">NADFUDRAFT_49521</name>
</gene>